<keyword evidence="2 3" id="KW-0067">ATP-binding</keyword>
<dbReference type="Pfam" id="PF13374">
    <property type="entry name" value="TPR_10"/>
    <property type="match status" value="2"/>
</dbReference>
<keyword evidence="4" id="KW-0812">Transmembrane</keyword>
<dbReference type="Pfam" id="PF00069">
    <property type="entry name" value="Pkinase"/>
    <property type="match status" value="1"/>
</dbReference>
<dbReference type="InterPro" id="IPR053137">
    <property type="entry name" value="NLR-like"/>
</dbReference>
<dbReference type="SMART" id="SM00220">
    <property type="entry name" value="S_TKc"/>
    <property type="match status" value="1"/>
</dbReference>
<feature type="domain" description="Protein kinase" evidence="5">
    <location>
        <begin position="84"/>
        <end position="365"/>
    </location>
</feature>
<dbReference type="GO" id="GO:0005524">
    <property type="term" value="F:ATP binding"/>
    <property type="evidence" value="ECO:0007669"/>
    <property type="project" value="UniProtKB-UniRule"/>
</dbReference>
<dbReference type="Gene3D" id="1.10.510.10">
    <property type="entry name" value="Transferase(Phosphotransferase) domain 1"/>
    <property type="match status" value="1"/>
</dbReference>
<dbReference type="Gene3D" id="1.25.40.10">
    <property type="entry name" value="Tetratricopeptide repeat domain"/>
    <property type="match status" value="2"/>
</dbReference>
<keyword evidence="1 3" id="KW-0547">Nucleotide-binding</keyword>
<keyword evidence="6" id="KW-0418">Kinase</keyword>
<dbReference type="InterPro" id="IPR017441">
    <property type="entry name" value="Protein_kinase_ATP_BS"/>
</dbReference>
<accession>A0A4R3YKU7</accession>
<dbReference type="Pfam" id="PF13424">
    <property type="entry name" value="TPR_12"/>
    <property type="match status" value="1"/>
</dbReference>
<dbReference type="Pfam" id="PF07721">
    <property type="entry name" value="TPR_4"/>
    <property type="match status" value="2"/>
</dbReference>
<feature type="transmembrane region" description="Helical" evidence="4">
    <location>
        <begin position="390"/>
        <end position="413"/>
    </location>
</feature>
<dbReference type="Proteomes" id="UP000295645">
    <property type="component" value="Unassembled WGS sequence"/>
</dbReference>
<dbReference type="GO" id="GO:0042802">
    <property type="term" value="F:identical protein binding"/>
    <property type="evidence" value="ECO:0007669"/>
    <property type="project" value="InterPro"/>
</dbReference>
<dbReference type="EMBL" id="SMCS01000006">
    <property type="protein sequence ID" value="TCV92821.1"/>
    <property type="molecule type" value="Genomic_DNA"/>
</dbReference>
<feature type="binding site" evidence="3">
    <location>
        <position position="115"/>
    </location>
    <ligand>
        <name>ATP</name>
        <dbReference type="ChEBI" id="CHEBI:30616"/>
    </ligand>
</feature>
<reference evidence="6 7" key="1">
    <citation type="submission" date="2019-03" db="EMBL/GenBank/DDBJ databases">
        <title>Above-ground endophytic microbial communities from plants in different locations in the United States.</title>
        <authorList>
            <person name="Frank C."/>
        </authorList>
    </citation>
    <scope>NUCLEOTIDE SEQUENCE [LARGE SCALE GENOMIC DNA]</scope>
    <source>
        <strain evidence="6 7">LP_13_YM</strain>
    </source>
</reference>
<dbReference type="InterPro" id="IPR000719">
    <property type="entry name" value="Prot_kinase_dom"/>
</dbReference>
<evidence type="ECO:0000313" key="6">
    <source>
        <dbReference type="EMBL" id="TCV92821.1"/>
    </source>
</evidence>
<sequence>MNDARNGDRYRIAKDLAHEALEQPVHERAAFLACATGGDDDLRAEVQWMLDAIEVSHTTDLPELPRVALDLDGLEAANTTPRNYRIGRRLGEGGMGVVYLAERTDTGFVQQVALKFLHAYAEASPVALDRFAQERQLLARLEHTGIARLLDGGVFADGRPFIALEYVDGERIDSWCERHKLSLRERLELFLKVCAAVEYAHSHLIIHRDIKPANILVTIDGQPKLLDFGIARLIDPTGDMELTATSQQALTLAYASPEQIEKRALTTAADVYSLGVVLYQLVTGARPFQQIVTPHLLYSAIMGGDIVAPSRQMRKSRDEEGRRAPKAPYTVPTDIDAIVLKAMRRKPTDRYLSVAEFVADVRRFLDLRPVYAHRGHLSYRARRFVQRNRWMIAGTSLVSASIFSGLIAALLALSSAREQQQLAELRQAELRRAVNFQQSLLEGADIDAMGHSIEVGLRRAMAKILDGKTDPRMERALDALTPSDIAREALDQHIVTHALDSLDARFIDDPLLAANIRQSLARVLITIGSTDHAIGELNKVIDVRKALPASQEARLSAQVDLGRALLSRHDLPNAAKVFTDANAETVNLPETDPLRIATTAGLARVMYEQGHPVEALAVQQSLSTLLAARLADDDPLLLQTRREEADILIKLGRRDEARAILESLDSRYRNSTDNESPAALDTMSTLADLLNNQNEYERSLALAREVAAIRTRRFGANHPATLRDENMIAMNLMRLRQYDEGKRIFEHVIAARSDSLGADNPETLGSMNQLVWLLAKVGDMVAAAKLQRSIVEGRTRVLGPDHPDTLFARGGLATFLNIEGQHAEALRVAQDVLAGQRRVLGASHPITYATLDLIARIYQAGGDWKNASAAHGEALDGRVRLYGAMDGHTLESAGRYYTALMAIGEDETARDIRDTYLDPLIAMNPVDLNASARSNRDAAVDAIAHAQRLRVPNVTLIPR</sequence>
<dbReference type="OrthoDB" id="9783151at2"/>
<keyword evidence="4" id="KW-0472">Membrane</keyword>
<name>A0A4R3YKU7_9GAMM</name>
<keyword evidence="6" id="KW-0808">Transferase</keyword>
<dbReference type="Gene3D" id="3.30.200.20">
    <property type="entry name" value="Phosphorylase Kinase, domain 1"/>
    <property type="match status" value="1"/>
</dbReference>
<organism evidence="6 7">
    <name type="scientific">Luteibacter rhizovicinus</name>
    <dbReference type="NCBI Taxonomy" id="242606"/>
    <lineage>
        <taxon>Bacteria</taxon>
        <taxon>Pseudomonadati</taxon>
        <taxon>Pseudomonadota</taxon>
        <taxon>Gammaproteobacteria</taxon>
        <taxon>Lysobacterales</taxon>
        <taxon>Rhodanobacteraceae</taxon>
        <taxon>Luteibacter</taxon>
    </lineage>
</organism>
<dbReference type="GO" id="GO:0004672">
    <property type="term" value="F:protein kinase activity"/>
    <property type="evidence" value="ECO:0007669"/>
    <property type="project" value="InterPro"/>
</dbReference>
<dbReference type="SUPFAM" id="SSF56112">
    <property type="entry name" value="Protein kinase-like (PK-like)"/>
    <property type="match status" value="1"/>
</dbReference>
<evidence type="ECO:0000256" key="4">
    <source>
        <dbReference type="SAM" id="Phobius"/>
    </source>
</evidence>
<gene>
    <name evidence="6" type="ORF">EC912_106160</name>
</gene>
<proteinExistence type="predicted"/>
<dbReference type="InterPro" id="IPR008271">
    <property type="entry name" value="Ser/Thr_kinase_AS"/>
</dbReference>
<protein>
    <submittedName>
        <fullName evidence="6">Serine/threonine-protein kinase</fullName>
    </submittedName>
</protein>
<evidence type="ECO:0000256" key="3">
    <source>
        <dbReference type="PROSITE-ProRule" id="PRU10141"/>
    </source>
</evidence>
<dbReference type="InterPro" id="IPR011717">
    <property type="entry name" value="TPR-4"/>
</dbReference>
<keyword evidence="7" id="KW-1185">Reference proteome</keyword>
<dbReference type="InterPro" id="IPR011990">
    <property type="entry name" value="TPR-like_helical_dom_sf"/>
</dbReference>
<evidence type="ECO:0000256" key="1">
    <source>
        <dbReference type="ARBA" id="ARBA00022741"/>
    </source>
</evidence>
<evidence type="ECO:0000256" key="2">
    <source>
        <dbReference type="ARBA" id="ARBA00022840"/>
    </source>
</evidence>
<dbReference type="InterPro" id="IPR011009">
    <property type="entry name" value="Kinase-like_dom_sf"/>
</dbReference>
<evidence type="ECO:0000313" key="7">
    <source>
        <dbReference type="Proteomes" id="UP000295645"/>
    </source>
</evidence>
<dbReference type="PANTHER" id="PTHR46082">
    <property type="entry name" value="ATP/GTP-BINDING PROTEIN-RELATED"/>
    <property type="match status" value="1"/>
</dbReference>
<dbReference type="SUPFAM" id="SSF48452">
    <property type="entry name" value="TPR-like"/>
    <property type="match status" value="3"/>
</dbReference>
<dbReference type="RefSeq" id="WP_132145544.1">
    <property type="nucleotide sequence ID" value="NZ_SMCS01000006.1"/>
</dbReference>
<dbReference type="PROSITE" id="PS00108">
    <property type="entry name" value="PROTEIN_KINASE_ST"/>
    <property type="match status" value="1"/>
</dbReference>
<evidence type="ECO:0000259" key="5">
    <source>
        <dbReference type="PROSITE" id="PS50011"/>
    </source>
</evidence>
<dbReference type="CDD" id="cd14014">
    <property type="entry name" value="STKc_PknB_like"/>
    <property type="match status" value="1"/>
</dbReference>
<keyword evidence="4" id="KW-1133">Transmembrane helix</keyword>
<comment type="caution">
    <text evidence="6">The sequence shown here is derived from an EMBL/GenBank/DDBJ whole genome shotgun (WGS) entry which is preliminary data.</text>
</comment>
<dbReference type="PANTHER" id="PTHR46082:SF6">
    <property type="entry name" value="AAA+ ATPASE DOMAIN-CONTAINING PROTEIN-RELATED"/>
    <property type="match status" value="1"/>
</dbReference>
<dbReference type="PROSITE" id="PS00107">
    <property type="entry name" value="PROTEIN_KINASE_ATP"/>
    <property type="match status" value="1"/>
</dbReference>
<dbReference type="PROSITE" id="PS50011">
    <property type="entry name" value="PROTEIN_KINASE_DOM"/>
    <property type="match status" value="1"/>
</dbReference>
<dbReference type="AlphaFoldDB" id="A0A4R3YKU7"/>